<gene>
    <name evidence="1" type="ORF">NQ318_017339</name>
</gene>
<accession>A0AAV8XVS8</accession>
<organism evidence="1 2">
    <name type="scientific">Aromia moschata</name>
    <dbReference type="NCBI Taxonomy" id="1265417"/>
    <lineage>
        <taxon>Eukaryota</taxon>
        <taxon>Metazoa</taxon>
        <taxon>Ecdysozoa</taxon>
        <taxon>Arthropoda</taxon>
        <taxon>Hexapoda</taxon>
        <taxon>Insecta</taxon>
        <taxon>Pterygota</taxon>
        <taxon>Neoptera</taxon>
        <taxon>Endopterygota</taxon>
        <taxon>Coleoptera</taxon>
        <taxon>Polyphaga</taxon>
        <taxon>Cucujiformia</taxon>
        <taxon>Chrysomeloidea</taxon>
        <taxon>Cerambycidae</taxon>
        <taxon>Cerambycinae</taxon>
        <taxon>Callichromatini</taxon>
        <taxon>Aromia</taxon>
    </lineage>
</organism>
<sequence>MKGDTISLQSKKDLLIVHFGLRYACSNRMRELSRLLISVRKMMENENMALKDILHPKYFDNVISPVRNIAGIDAFKKII</sequence>
<name>A0AAV8XVS8_9CUCU</name>
<evidence type="ECO:0000313" key="1">
    <source>
        <dbReference type="EMBL" id="KAJ8943140.1"/>
    </source>
</evidence>
<dbReference type="AlphaFoldDB" id="A0AAV8XVS8"/>
<proteinExistence type="predicted"/>
<comment type="caution">
    <text evidence="1">The sequence shown here is derived from an EMBL/GenBank/DDBJ whole genome shotgun (WGS) entry which is preliminary data.</text>
</comment>
<protein>
    <submittedName>
        <fullName evidence="1">Uncharacterized protein</fullName>
    </submittedName>
</protein>
<reference evidence="1" key="1">
    <citation type="journal article" date="2023" name="Insect Mol. Biol.">
        <title>Genome sequencing provides insights into the evolution of gene families encoding plant cell wall-degrading enzymes in longhorned beetles.</title>
        <authorList>
            <person name="Shin N.R."/>
            <person name="Okamura Y."/>
            <person name="Kirsch R."/>
            <person name="Pauchet Y."/>
        </authorList>
    </citation>
    <scope>NUCLEOTIDE SEQUENCE</scope>
    <source>
        <strain evidence="1">AMC_N1</strain>
    </source>
</reference>
<evidence type="ECO:0000313" key="2">
    <source>
        <dbReference type="Proteomes" id="UP001162162"/>
    </source>
</evidence>
<dbReference type="EMBL" id="JAPWTK010000300">
    <property type="protein sequence ID" value="KAJ8943140.1"/>
    <property type="molecule type" value="Genomic_DNA"/>
</dbReference>
<keyword evidence="2" id="KW-1185">Reference proteome</keyword>
<dbReference type="Proteomes" id="UP001162162">
    <property type="component" value="Unassembled WGS sequence"/>
</dbReference>